<reference evidence="3" key="1">
    <citation type="journal article" date="2023" name="Proc. Natl. Acad. Sci. U.S.A.">
        <title>Genomic and structural basis for evolution of tropane alkaloid biosynthesis.</title>
        <authorList>
            <person name="Wanga Y.-J."/>
            <person name="Taina T."/>
            <person name="Yua J.-Y."/>
            <person name="Lia J."/>
            <person name="Xua B."/>
            <person name="Chenc J."/>
            <person name="D'Auriad J.C."/>
            <person name="Huanga J.-P."/>
            <person name="Huanga S.-X."/>
        </authorList>
    </citation>
    <scope>NUCLEOTIDE SEQUENCE [LARGE SCALE GENOMIC DNA]</scope>
    <source>
        <strain evidence="3">cv. KIB-2019</strain>
    </source>
</reference>
<proteinExistence type="predicted"/>
<organism evidence="2 3">
    <name type="scientific">Anisodus acutangulus</name>
    <dbReference type="NCBI Taxonomy" id="402998"/>
    <lineage>
        <taxon>Eukaryota</taxon>
        <taxon>Viridiplantae</taxon>
        <taxon>Streptophyta</taxon>
        <taxon>Embryophyta</taxon>
        <taxon>Tracheophyta</taxon>
        <taxon>Spermatophyta</taxon>
        <taxon>Magnoliopsida</taxon>
        <taxon>eudicotyledons</taxon>
        <taxon>Gunneridae</taxon>
        <taxon>Pentapetalae</taxon>
        <taxon>asterids</taxon>
        <taxon>lamiids</taxon>
        <taxon>Solanales</taxon>
        <taxon>Solanaceae</taxon>
        <taxon>Solanoideae</taxon>
        <taxon>Hyoscyameae</taxon>
        <taxon>Anisodus</taxon>
    </lineage>
</organism>
<name>A0A9Q1QXQ8_9SOLA</name>
<protein>
    <submittedName>
        <fullName evidence="2">Uncharacterized protein</fullName>
    </submittedName>
</protein>
<evidence type="ECO:0000256" key="1">
    <source>
        <dbReference type="SAM" id="MobiDB-lite"/>
    </source>
</evidence>
<sequence length="111" mass="12146">MTQSRFHRVEEQDVQIALQKSLFDNYPTSVPSEAVCASSSSAPAGVILALPLPLSVPEQAVVDVEIDTSEATEPRDKQGTLVNSLKKYPTLNGREQSRVGKAMNMRSEWEG</sequence>
<accession>A0A9Q1QXQ8</accession>
<comment type="caution">
    <text evidence="2">The sequence shown here is derived from an EMBL/GenBank/DDBJ whole genome shotgun (WGS) entry which is preliminary data.</text>
</comment>
<evidence type="ECO:0000313" key="3">
    <source>
        <dbReference type="Proteomes" id="UP001152561"/>
    </source>
</evidence>
<evidence type="ECO:0000313" key="2">
    <source>
        <dbReference type="EMBL" id="KAJ8533537.1"/>
    </source>
</evidence>
<gene>
    <name evidence="2" type="ORF">K7X08_006861</name>
</gene>
<keyword evidence="3" id="KW-1185">Reference proteome</keyword>
<feature type="region of interest" description="Disordered" evidence="1">
    <location>
        <begin position="88"/>
        <end position="111"/>
    </location>
</feature>
<dbReference type="Proteomes" id="UP001152561">
    <property type="component" value="Unassembled WGS sequence"/>
</dbReference>
<dbReference type="EMBL" id="JAJAGQ010000019">
    <property type="protein sequence ID" value="KAJ8533537.1"/>
    <property type="molecule type" value="Genomic_DNA"/>
</dbReference>
<dbReference type="AlphaFoldDB" id="A0A9Q1QXQ8"/>